<dbReference type="EMBL" id="KQ976673">
    <property type="protein sequence ID" value="KYM78241.1"/>
    <property type="molecule type" value="Genomic_DNA"/>
</dbReference>
<dbReference type="Proteomes" id="UP000078540">
    <property type="component" value="Unassembled WGS sequence"/>
</dbReference>
<keyword evidence="2" id="KW-1185">Reference proteome</keyword>
<sequence length="132" mass="15355">MFSYVYRTEQLFFLITTTNNLCCRYVQCDEYHVLSNKLQIHVTNLRIKTYIDETFTQPIYMCGVKCTYYEVGRRCEKDPYLNSSTAAVTIPYNPLKFVSPGQNVQNLYYYSHYSGSRTCLMGRSAIAEVASK</sequence>
<organism evidence="1 2">
    <name type="scientific">Atta colombica</name>
    <dbReference type="NCBI Taxonomy" id="520822"/>
    <lineage>
        <taxon>Eukaryota</taxon>
        <taxon>Metazoa</taxon>
        <taxon>Ecdysozoa</taxon>
        <taxon>Arthropoda</taxon>
        <taxon>Hexapoda</taxon>
        <taxon>Insecta</taxon>
        <taxon>Pterygota</taxon>
        <taxon>Neoptera</taxon>
        <taxon>Endopterygota</taxon>
        <taxon>Hymenoptera</taxon>
        <taxon>Apocrita</taxon>
        <taxon>Aculeata</taxon>
        <taxon>Formicoidea</taxon>
        <taxon>Formicidae</taxon>
        <taxon>Myrmicinae</taxon>
        <taxon>Atta</taxon>
    </lineage>
</organism>
<evidence type="ECO:0000313" key="2">
    <source>
        <dbReference type="Proteomes" id="UP000078540"/>
    </source>
</evidence>
<evidence type="ECO:0000313" key="1">
    <source>
        <dbReference type="EMBL" id="KYM78241.1"/>
    </source>
</evidence>
<gene>
    <name evidence="1" type="ORF">ALC53_11329</name>
</gene>
<proteinExistence type="predicted"/>
<reference evidence="1 2" key="1">
    <citation type="submission" date="2015-09" db="EMBL/GenBank/DDBJ databases">
        <title>Atta colombica WGS genome.</title>
        <authorList>
            <person name="Nygaard S."/>
            <person name="Hu H."/>
            <person name="Boomsma J."/>
            <person name="Zhang G."/>
        </authorList>
    </citation>
    <scope>NUCLEOTIDE SEQUENCE [LARGE SCALE GENOMIC DNA]</scope>
    <source>
        <strain evidence="1">Treedump-2</strain>
        <tissue evidence="1">Whole body</tissue>
    </source>
</reference>
<accession>A0A151HZH1</accession>
<dbReference type="AlphaFoldDB" id="A0A151HZH1"/>
<protein>
    <submittedName>
        <fullName evidence="1">Uncharacterized protein</fullName>
    </submittedName>
</protein>
<name>A0A151HZH1_9HYME</name>